<reference evidence="4 5" key="1">
    <citation type="journal article" date="2022" name="DNA Res.">
        <title>Genome analysis of five recently described species of the CUG-Ser clade uncovers Candida theae as a new hybrid lineage with pathogenic potential in the Candida parapsilosis species complex.</title>
        <authorList>
            <person name="Mixao V."/>
            <person name="Del Olmo V."/>
            <person name="Hegedusova E."/>
            <person name="Saus E."/>
            <person name="Pryszcz L."/>
            <person name="Cillingova A."/>
            <person name="Nosek J."/>
            <person name="Gabaldon T."/>
        </authorList>
    </citation>
    <scope>NUCLEOTIDE SEQUENCE [LARGE SCALE GENOMIC DNA]</scope>
    <source>
        <strain evidence="4 5">CBS 12239</strain>
    </source>
</reference>
<comment type="caution">
    <text evidence="4">The sequence shown here is derived from an EMBL/GenBank/DDBJ whole genome shotgun (WGS) entry which is preliminary data.</text>
</comment>
<keyword evidence="1" id="KW-0175">Coiled coil</keyword>
<name>A0AAD5BDS6_9ASCO</name>
<organism evidence="4 5">
    <name type="scientific">Candida theae</name>
    <dbReference type="NCBI Taxonomy" id="1198502"/>
    <lineage>
        <taxon>Eukaryota</taxon>
        <taxon>Fungi</taxon>
        <taxon>Dikarya</taxon>
        <taxon>Ascomycota</taxon>
        <taxon>Saccharomycotina</taxon>
        <taxon>Pichiomycetes</taxon>
        <taxon>Debaryomycetaceae</taxon>
        <taxon>Candida/Lodderomyces clade</taxon>
        <taxon>Candida</taxon>
    </lineage>
</organism>
<protein>
    <recommendedName>
        <fullName evidence="3">Fibronectin type-III domain-containing protein</fullName>
    </recommendedName>
</protein>
<dbReference type="SUPFAM" id="SSF49265">
    <property type="entry name" value="Fibronectin type III"/>
    <property type="match status" value="1"/>
</dbReference>
<evidence type="ECO:0000313" key="4">
    <source>
        <dbReference type="EMBL" id="KAI5955557.1"/>
    </source>
</evidence>
<dbReference type="InterPro" id="IPR036116">
    <property type="entry name" value="FN3_sf"/>
</dbReference>
<dbReference type="RefSeq" id="XP_051607900.1">
    <property type="nucleotide sequence ID" value="XM_051753135.1"/>
</dbReference>
<evidence type="ECO:0000256" key="2">
    <source>
        <dbReference type="SAM" id="MobiDB-lite"/>
    </source>
</evidence>
<gene>
    <name evidence="4" type="ORF">KGF57_003690</name>
</gene>
<accession>A0AAD5BDS6</accession>
<evidence type="ECO:0000313" key="5">
    <source>
        <dbReference type="Proteomes" id="UP001204833"/>
    </source>
</evidence>
<dbReference type="CDD" id="cd00063">
    <property type="entry name" value="FN3"/>
    <property type="match status" value="1"/>
</dbReference>
<dbReference type="Gene3D" id="2.60.40.10">
    <property type="entry name" value="Immunoglobulins"/>
    <property type="match status" value="1"/>
</dbReference>
<dbReference type="GeneID" id="76151748"/>
<proteinExistence type="predicted"/>
<dbReference type="Proteomes" id="UP001204833">
    <property type="component" value="Unassembled WGS sequence"/>
</dbReference>
<dbReference type="Pfam" id="PF00041">
    <property type="entry name" value="fn3"/>
    <property type="match status" value="1"/>
</dbReference>
<sequence length="746" mass="84078">MLEVLITIIPSICWLLYHFYTILQTPVEKIIEDLNIEIPHIPNICIDSINESSIVIHWDIEVKSDENLYYIIVINGQDVASLTSTSCKLNNLDPKQVYTIEVVASNTITNFKSKSRPVYIETLSKDDVKQLVENTDLLKPVSSEARDENLNAITIEQIKDIDDAKLVNSYLIKTQNELAKSNSEYTNFQTAIREEQNTLQKELNIYRAEYEEETDSKNKKDHDVKALERVKNNLSFKKSKLIAQLNNLTSSLAIQRTKFQENDSKIIKLRERNSHLSELEKQVKASIDEEMEKVLQQLQNDKQQYEAVEESLKSLTVEKKDTIVLKNKLRPLLDQFNNQTTHDHSASPSPGPNGSSTSLHSLNASIFNKDGSLTKNSFEALLKIFQLIPSWQDEIMREINNYQEIENHWKSAFKAEVKNFVAVHQALEIAKLNIDDSYQPVKLNEYQASIEFGGYGNALPKPRFSSQGKAERNAATEEVGSSFRNHYSQVYTNNENQAPVTQPPSLPQDYDDQPFVPQQGQIPPMADFQTRGGDQSYISLKQINALARGLEVNSPMHSDPALHEPFNPNLPVFNEPSEVVSPTQTSFYGNLAPSIQAPQGLESRLYDPNHSRSLSEVWNPPAAPTGTGSSLHEFVQPTAARATQNGFLVSPSQNIWLNERGNNSISAMSSNSPIWRNELYSNTGPAQLSTSPQSREFQPFGDRFNLLNTGGNTTSTAHPFSSLQHLHSTDKEDSSENLAPFDFTPH</sequence>
<dbReference type="PROSITE" id="PS50853">
    <property type="entry name" value="FN3"/>
    <property type="match status" value="1"/>
</dbReference>
<feature type="compositionally biased region" description="Low complexity" evidence="2">
    <location>
        <begin position="346"/>
        <end position="358"/>
    </location>
</feature>
<feature type="domain" description="Fibronectin type-III" evidence="3">
    <location>
        <begin position="38"/>
        <end position="125"/>
    </location>
</feature>
<keyword evidence="5" id="KW-1185">Reference proteome</keyword>
<feature type="region of interest" description="Disordered" evidence="2">
    <location>
        <begin position="338"/>
        <end position="358"/>
    </location>
</feature>
<feature type="region of interest" description="Disordered" evidence="2">
    <location>
        <begin position="725"/>
        <end position="746"/>
    </location>
</feature>
<evidence type="ECO:0000259" key="3">
    <source>
        <dbReference type="PROSITE" id="PS50853"/>
    </source>
</evidence>
<dbReference type="AlphaFoldDB" id="A0AAD5BDS6"/>
<feature type="coiled-coil region" evidence="1">
    <location>
        <begin position="284"/>
        <end position="318"/>
    </location>
</feature>
<dbReference type="InterPro" id="IPR013783">
    <property type="entry name" value="Ig-like_fold"/>
</dbReference>
<evidence type="ECO:0000256" key="1">
    <source>
        <dbReference type="SAM" id="Coils"/>
    </source>
</evidence>
<dbReference type="InterPro" id="IPR003961">
    <property type="entry name" value="FN3_dom"/>
</dbReference>
<dbReference type="EMBL" id="JAIHNG010000130">
    <property type="protein sequence ID" value="KAI5955557.1"/>
    <property type="molecule type" value="Genomic_DNA"/>
</dbReference>